<reference evidence="2" key="1">
    <citation type="submission" date="2021-01" db="EMBL/GenBank/DDBJ databases">
        <authorList>
            <person name="Corre E."/>
            <person name="Pelletier E."/>
            <person name="Niang G."/>
            <person name="Scheremetjew M."/>
            <person name="Finn R."/>
            <person name="Kale V."/>
            <person name="Holt S."/>
            <person name="Cochrane G."/>
            <person name="Meng A."/>
            <person name="Brown T."/>
            <person name="Cohen L."/>
        </authorList>
    </citation>
    <scope>NUCLEOTIDE SEQUENCE</scope>
    <source>
        <strain evidence="2">CCMP3107</strain>
    </source>
</reference>
<feature type="region of interest" description="Disordered" evidence="1">
    <location>
        <begin position="71"/>
        <end position="161"/>
    </location>
</feature>
<organism evidence="2">
    <name type="scientific">Heterosigma akashiwo</name>
    <name type="common">Chromophytic alga</name>
    <name type="synonym">Heterosigma carterae</name>
    <dbReference type="NCBI Taxonomy" id="2829"/>
    <lineage>
        <taxon>Eukaryota</taxon>
        <taxon>Sar</taxon>
        <taxon>Stramenopiles</taxon>
        <taxon>Ochrophyta</taxon>
        <taxon>Raphidophyceae</taxon>
        <taxon>Chattonellales</taxon>
        <taxon>Chattonellaceae</taxon>
        <taxon>Heterosigma</taxon>
    </lineage>
</organism>
<feature type="compositionally biased region" description="Basic and acidic residues" evidence="1">
    <location>
        <begin position="273"/>
        <end position="288"/>
    </location>
</feature>
<gene>
    <name evidence="2" type="ORF">HAKA00212_LOCUS24302</name>
</gene>
<name>A0A6V1MR18_HETAK</name>
<protein>
    <submittedName>
        <fullName evidence="2">Uncharacterized protein</fullName>
    </submittedName>
</protein>
<feature type="compositionally biased region" description="Basic and acidic residues" evidence="1">
    <location>
        <begin position="107"/>
        <end position="121"/>
    </location>
</feature>
<accession>A0A6V1MR18</accession>
<dbReference type="EMBL" id="HBIU01055401">
    <property type="protein sequence ID" value="CAE0648419.1"/>
    <property type="molecule type" value="Transcribed_RNA"/>
</dbReference>
<dbReference type="AlphaFoldDB" id="A0A6V1MR18"/>
<sequence>MFQRLGTEKYIEFLLKGTPNPPLNSSSSNKTICTATTLQKRKVNAGVNDYAISKYKQLRPPSHNITFVPQKRKEEQQLSLQNRPPKNNQGCPFFNTACTEEDEAEQEHDNSNRNDESDDQQKNLAKRTTNSRVSSSCRTVLEQEEEEEQDGGKEVKKTCDDSNINAASSSIKKRKLDESEAEGIRRRSSVSSFLQITDEDTSFTTGVPSSFGGRVELLEDFEFLFADESFLRPAAIPNGSTIIQEESDGPLHKIGMNGARKNKDVSPPPRNRTVGEDDKSSSGHDHTIKNSGSIDTPPVGQKNRLLLSHVDSRGNNYTNSKDIELFFLKCSEEEQEEESRERRNSMLLSPGGTA</sequence>
<feature type="region of interest" description="Disordered" evidence="1">
    <location>
        <begin position="241"/>
        <end position="301"/>
    </location>
</feature>
<evidence type="ECO:0000256" key="1">
    <source>
        <dbReference type="SAM" id="MobiDB-lite"/>
    </source>
</evidence>
<evidence type="ECO:0000313" key="2">
    <source>
        <dbReference type="EMBL" id="CAE0648419.1"/>
    </source>
</evidence>
<feature type="compositionally biased region" description="Polar residues" evidence="1">
    <location>
        <begin position="122"/>
        <end position="138"/>
    </location>
</feature>
<feature type="region of interest" description="Disordered" evidence="1">
    <location>
        <begin position="332"/>
        <end position="354"/>
    </location>
</feature>
<feature type="compositionally biased region" description="Basic and acidic residues" evidence="1">
    <location>
        <begin position="150"/>
        <end position="160"/>
    </location>
</feature>
<feature type="compositionally biased region" description="Polar residues" evidence="1">
    <location>
        <begin position="77"/>
        <end position="90"/>
    </location>
</feature>
<proteinExistence type="predicted"/>